<gene>
    <name evidence="1" type="ORF">KIN20_002793</name>
</gene>
<sequence>MTSYPSEVGVVSEGGVVAPTKQKTLPQLSAYFVLAEYTKDNYTSSSKETCHAGTAFLSQGSNFRLENWILNGT</sequence>
<organism evidence="1 2">
    <name type="scientific">Parelaphostrongylus tenuis</name>
    <name type="common">Meningeal worm</name>
    <dbReference type="NCBI Taxonomy" id="148309"/>
    <lineage>
        <taxon>Eukaryota</taxon>
        <taxon>Metazoa</taxon>
        <taxon>Ecdysozoa</taxon>
        <taxon>Nematoda</taxon>
        <taxon>Chromadorea</taxon>
        <taxon>Rhabditida</taxon>
        <taxon>Rhabditina</taxon>
        <taxon>Rhabditomorpha</taxon>
        <taxon>Strongyloidea</taxon>
        <taxon>Metastrongylidae</taxon>
        <taxon>Parelaphostrongylus</taxon>
    </lineage>
</organism>
<dbReference type="EMBL" id="JAHQIW010000364">
    <property type="protein sequence ID" value="KAJ1347669.1"/>
    <property type="molecule type" value="Genomic_DNA"/>
</dbReference>
<name>A0AAD5MP16_PARTN</name>
<protein>
    <submittedName>
        <fullName evidence="1">Uncharacterized protein</fullName>
    </submittedName>
</protein>
<dbReference type="AlphaFoldDB" id="A0AAD5MP16"/>
<keyword evidence="2" id="KW-1185">Reference proteome</keyword>
<evidence type="ECO:0000313" key="2">
    <source>
        <dbReference type="Proteomes" id="UP001196413"/>
    </source>
</evidence>
<dbReference type="Proteomes" id="UP001196413">
    <property type="component" value="Unassembled WGS sequence"/>
</dbReference>
<proteinExistence type="predicted"/>
<evidence type="ECO:0000313" key="1">
    <source>
        <dbReference type="EMBL" id="KAJ1347669.1"/>
    </source>
</evidence>
<accession>A0AAD5MP16</accession>
<reference evidence="1" key="1">
    <citation type="submission" date="2021-06" db="EMBL/GenBank/DDBJ databases">
        <title>Parelaphostrongylus tenuis whole genome reference sequence.</title>
        <authorList>
            <person name="Garwood T.J."/>
            <person name="Larsen P.A."/>
            <person name="Fountain-Jones N.M."/>
            <person name="Garbe J.R."/>
            <person name="Macchietto M.G."/>
            <person name="Kania S.A."/>
            <person name="Gerhold R.W."/>
            <person name="Richards J.E."/>
            <person name="Wolf T.M."/>
        </authorList>
    </citation>
    <scope>NUCLEOTIDE SEQUENCE</scope>
    <source>
        <strain evidence="1">MNPRO001-30</strain>
        <tissue evidence="1">Meninges</tissue>
    </source>
</reference>
<comment type="caution">
    <text evidence="1">The sequence shown here is derived from an EMBL/GenBank/DDBJ whole genome shotgun (WGS) entry which is preliminary data.</text>
</comment>